<dbReference type="Pfam" id="PF02269">
    <property type="entry name" value="TFIID-18kDa"/>
    <property type="match status" value="1"/>
</dbReference>
<dbReference type="InterPro" id="IPR003195">
    <property type="entry name" value="TFIID_TAF13"/>
</dbReference>
<gene>
    <name evidence="6" type="ORF">Rt10032_c16g5609</name>
</gene>
<dbReference type="GO" id="GO:0005634">
    <property type="term" value="C:nucleus"/>
    <property type="evidence" value="ECO:0007669"/>
    <property type="project" value="UniProtKB-SubCell"/>
</dbReference>
<protein>
    <submittedName>
        <fullName evidence="6">TAF13 containing protein</fullName>
    </submittedName>
</protein>
<evidence type="ECO:0000256" key="4">
    <source>
        <dbReference type="ARBA" id="ARBA00023242"/>
    </source>
</evidence>
<comment type="subcellular location">
    <subcellularLocation>
        <location evidence="1">Nucleus</location>
    </subcellularLocation>
</comment>
<evidence type="ECO:0000256" key="2">
    <source>
        <dbReference type="ARBA" id="ARBA00023015"/>
    </source>
</evidence>
<evidence type="ECO:0000256" key="1">
    <source>
        <dbReference type="ARBA" id="ARBA00004123"/>
    </source>
</evidence>
<dbReference type="GO" id="GO:0000124">
    <property type="term" value="C:SAGA complex"/>
    <property type="evidence" value="ECO:0007669"/>
    <property type="project" value="TreeGrafter"/>
</dbReference>
<evidence type="ECO:0000313" key="6">
    <source>
        <dbReference type="EMBL" id="GEM11592.1"/>
    </source>
</evidence>
<dbReference type="GO" id="GO:0003712">
    <property type="term" value="F:transcription coregulator activity"/>
    <property type="evidence" value="ECO:0007669"/>
    <property type="project" value="TreeGrafter"/>
</dbReference>
<keyword evidence="4" id="KW-0539">Nucleus</keyword>
<evidence type="ECO:0000256" key="3">
    <source>
        <dbReference type="ARBA" id="ARBA00023163"/>
    </source>
</evidence>
<proteinExistence type="predicted"/>
<keyword evidence="3" id="KW-0804">Transcription</keyword>
<name>A0A511KMH5_RHOTO</name>
<feature type="region of interest" description="Disordered" evidence="5">
    <location>
        <begin position="247"/>
        <end position="372"/>
    </location>
</feature>
<organism evidence="6 7">
    <name type="scientific">Rhodotorula toruloides</name>
    <name type="common">Yeast</name>
    <name type="synonym">Rhodosporidium toruloides</name>
    <dbReference type="NCBI Taxonomy" id="5286"/>
    <lineage>
        <taxon>Eukaryota</taxon>
        <taxon>Fungi</taxon>
        <taxon>Dikarya</taxon>
        <taxon>Basidiomycota</taxon>
        <taxon>Pucciniomycotina</taxon>
        <taxon>Microbotryomycetes</taxon>
        <taxon>Sporidiobolales</taxon>
        <taxon>Sporidiobolaceae</taxon>
        <taxon>Rhodotorula</taxon>
    </lineage>
</organism>
<feature type="compositionally biased region" description="Polar residues" evidence="5">
    <location>
        <begin position="314"/>
        <end position="328"/>
    </location>
</feature>
<accession>A0A511KMH5</accession>
<comment type="caution">
    <text evidence="6">The sequence shown here is derived from an EMBL/GenBank/DDBJ whole genome shotgun (WGS) entry which is preliminary data.</text>
</comment>
<evidence type="ECO:0000313" key="7">
    <source>
        <dbReference type="Proteomes" id="UP000321518"/>
    </source>
</evidence>
<feature type="compositionally biased region" description="Low complexity" evidence="5">
    <location>
        <begin position="346"/>
        <end position="362"/>
    </location>
</feature>
<feature type="compositionally biased region" description="Basic and acidic residues" evidence="5">
    <location>
        <begin position="247"/>
        <end position="276"/>
    </location>
</feature>
<evidence type="ECO:0000256" key="5">
    <source>
        <dbReference type="SAM" id="MobiDB-lite"/>
    </source>
</evidence>
<dbReference type="PANTHER" id="PTHR11380">
    <property type="entry name" value="TRANSCRIPTION INITIATION FACTOR TFIID/SUPT3-RELATED"/>
    <property type="match status" value="1"/>
</dbReference>
<dbReference type="AlphaFoldDB" id="A0A511KMH5"/>
<sequence>MASLTQKSRYVYSPEINSMVYVFCGIKDADEDLVQFIEEVVKKEMVELVIQARAQASRRGGRAISVEDLIFLVRHDRAKVNRLRSYLSWRDVRKKMKEPEADDEIDGMEEPVSGAFAQTLCIIKTTVRLPWEFSDAWADYLRGEDEPEDDEAEAYEVNKQRLREADVLTSKMSRDDYEQYSQARQASFVYRKSKKFRDFLALPAMLDVVFPSDEVLDVLGFLAYECVRALCDAGIANKKVMEAAAERVKEAERRNKIREGKKRGREEGEERTGKDEAMEDTAAGSSPGTEGMMTRRKSRSASPSKRGRKGFEAPTSTEKQQQPATSPRNKPLEPPTSLFSAPLPETSQPAPTATLTTTSSTTVRGEGGGADPGTTVVAEIPLFLQLHDVMQGSQSVQHTQEALKTSGMRNWRGGSTRVSNRLL</sequence>
<dbReference type="GO" id="GO:0006366">
    <property type="term" value="P:transcription by RNA polymerase II"/>
    <property type="evidence" value="ECO:0007669"/>
    <property type="project" value="InterPro"/>
</dbReference>
<dbReference type="PANTHER" id="PTHR11380:SF16">
    <property type="entry name" value="TRANSCRIPTION INITIATION PROTEIN SPT3 HOMOLOG"/>
    <property type="match status" value="1"/>
</dbReference>
<dbReference type="CDD" id="cd22926">
    <property type="entry name" value="HFD_SPT3"/>
    <property type="match status" value="1"/>
</dbReference>
<dbReference type="EMBL" id="BJWK01000016">
    <property type="protein sequence ID" value="GEM11592.1"/>
    <property type="molecule type" value="Genomic_DNA"/>
</dbReference>
<dbReference type="OrthoDB" id="66982at2759"/>
<dbReference type="Proteomes" id="UP000321518">
    <property type="component" value="Unassembled WGS sequence"/>
</dbReference>
<reference evidence="6 7" key="1">
    <citation type="submission" date="2019-07" db="EMBL/GenBank/DDBJ databases">
        <title>Rhodotorula toruloides NBRC10032 genome sequencing.</title>
        <authorList>
            <person name="Shida Y."/>
            <person name="Takaku H."/>
            <person name="Ogasawara W."/>
            <person name="Mori K."/>
        </authorList>
    </citation>
    <scope>NUCLEOTIDE SEQUENCE [LARGE SCALE GENOMIC DNA]</scope>
    <source>
        <strain evidence="6 7">NBRC10032</strain>
    </source>
</reference>
<keyword evidence="2" id="KW-0805">Transcription regulation</keyword>